<dbReference type="InterPro" id="IPR012338">
    <property type="entry name" value="Beta-lactam/transpept-like"/>
</dbReference>
<dbReference type="PANTHER" id="PTHR46825:SF7">
    <property type="entry name" value="D-ALANYL-D-ALANINE CARBOXYPEPTIDASE"/>
    <property type="match status" value="1"/>
</dbReference>
<evidence type="ECO:0000259" key="2">
    <source>
        <dbReference type="Pfam" id="PF00144"/>
    </source>
</evidence>
<reference evidence="4" key="1">
    <citation type="journal article" date="2019" name="Int. J. Syst. Evol. Microbiol.">
        <title>The Global Catalogue of Microorganisms (GCM) 10K type strain sequencing project: providing services to taxonomists for standard genome sequencing and annotation.</title>
        <authorList>
            <consortium name="The Broad Institute Genomics Platform"/>
            <consortium name="The Broad Institute Genome Sequencing Center for Infectious Disease"/>
            <person name="Wu L."/>
            <person name="Ma J."/>
        </authorList>
    </citation>
    <scope>NUCLEOTIDE SEQUENCE [LARGE SCALE GENOMIC DNA]</scope>
    <source>
        <strain evidence="4">JCM 31037</strain>
    </source>
</reference>
<keyword evidence="3" id="KW-0378">Hydrolase</keyword>
<dbReference type="InterPro" id="IPR006311">
    <property type="entry name" value="TAT_signal"/>
</dbReference>
<protein>
    <submittedName>
        <fullName evidence="3">Serine hydrolase domain-containing protein</fullName>
        <ecNumber evidence="3">3.-.-.-</ecNumber>
    </submittedName>
</protein>
<keyword evidence="4" id="KW-1185">Reference proteome</keyword>
<gene>
    <name evidence="3" type="ORF">ACFQ4H_18710</name>
</gene>
<keyword evidence="1" id="KW-0732">Signal</keyword>
<sequence length="397" mass="41811">MITRRKMLAGLLLVATTVSLSSGPATAGAVNAGSANGGAVNAGSANGGAVNAGSKNGLPGAELQAGLTGLVSTGSASAALLRVQDGWAGWSGAAGVTDLVSGRPARADGYFRIGSATKTFVATVIVQLVDEGRLSLDDPIARHLPGTVPNGEAITVRQILNHTSGLYDYAHEAGYSTNRWRGAERFRTYQPSELLAVAFAHEPYFGPGESWRYSNTNYIVAGLLIERLTGRSYGSEIQRRILRPLGLWQTSVPGTDPRLPEPHAHGYTLVDGQYVDATQMNPSLDWAAGEMISTTADLNRFFAALLGGRLTSVAGLAAMRDTVETGTIFRYGLGLQRFDLPCGVSVYGHGGELLGYLTYAMASDAGRQITLSYNPYVNKPTMEALVGIFSTGYCPAN</sequence>
<feature type="domain" description="Beta-lactamase-related" evidence="2">
    <location>
        <begin position="74"/>
        <end position="362"/>
    </location>
</feature>
<dbReference type="EMBL" id="JBHTMP010000028">
    <property type="protein sequence ID" value="MFD1323125.1"/>
    <property type="molecule type" value="Genomic_DNA"/>
</dbReference>
<dbReference type="EC" id="3.-.-.-" evidence="3"/>
<organism evidence="3 4">
    <name type="scientific">Micromonospora sonneratiae</name>
    <dbReference type="NCBI Taxonomy" id="1184706"/>
    <lineage>
        <taxon>Bacteria</taxon>
        <taxon>Bacillati</taxon>
        <taxon>Actinomycetota</taxon>
        <taxon>Actinomycetes</taxon>
        <taxon>Micromonosporales</taxon>
        <taxon>Micromonosporaceae</taxon>
        <taxon>Micromonospora</taxon>
    </lineage>
</organism>
<feature type="signal peptide" evidence="1">
    <location>
        <begin position="1"/>
        <end position="27"/>
    </location>
</feature>
<accession>A0ABW3YG84</accession>
<dbReference type="PROSITE" id="PS51318">
    <property type="entry name" value="TAT"/>
    <property type="match status" value="1"/>
</dbReference>
<feature type="chain" id="PRO_5047305296" evidence="1">
    <location>
        <begin position="28"/>
        <end position="397"/>
    </location>
</feature>
<dbReference type="SUPFAM" id="SSF56601">
    <property type="entry name" value="beta-lactamase/transpeptidase-like"/>
    <property type="match status" value="1"/>
</dbReference>
<dbReference type="RefSeq" id="WP_377572279.1">
    <property type="nucleotide sequence ID" value="NZ_JBHTMP010000028.1"/>
</dbReference>
<dbReference type="Gene3D" id="3.40.710.10">
    <property type="entry name" value="DD-peptidase/beta-lactamase superfamily"/>
    <property type="match status" value="1"/>
</dbReference>
<name>A0ABW3YG84_9ACTN</name>
<dbReference type="InterPro" id="IPR050491">
    <property type="entry name" value="AmpC-like"/>
</dbReference>
<dbReference type="Proteomes" id="UP001597260">
    <property type="component" value="Unassembled WGS sequence"/>
</dbReference>
<dbReference type="PANTHER" id="PTHR46825">
    <property type="entry name" value="D-ALANYL-D-ALANINE-CARBOXYPEPTIDASE/ENDOPEPTIDASE AMPH"/>
    <property type="match status" value="1"/>
</dbReference>
<proteinExistence type="predicted"/>
<comment type="caution">
    <text evidence="3">The sequence shown here is derived from an EMBL/GenBank/DDBJ whole genome shotgun (WGS) entry which is preliminary data.</text>
</comment>
<evidence type="ECO:0000313" key="3">
    <source>
        <dbReference type="EMBL" id="MFD1323125.1"/>
    </source>
</evidence>
<dbReference type="Pfam" id="PF00144">
    <property type="entry name" value="Beta-lactamase"/>
    <property type="match status" value="1"/>
</dbReference>
<dbReference type="InterPro" id="IPR001466">
    <property type="entry name" value="Beta-lactam-related"/>
</dbReference>
<dbReference type="GO" id="GO:0016787">
    <property type="term" value="F:hydrolase activity"/>
    <property type="evidence" value="ECO:0007669"/>
    <property type="project" value="UniProtKB-KW"/>
</dbReference>
<evidence type="ECO:0000256" key="1">
    <source>
        <dbReference type="SAM" id="SignalP"/>
    </source>
</evidence>
<evidence type="ECO:0000313" key="4">
    <source>
        <dbReference type="Proteomes" id="UP001597260"/>
    </source>
</evidence>